<evidence type="ECO:0000313" key="2">
    <source>
        <dbReference type="EMBL" id="EFL20919.1"/>
    </source>
</evidence>
<dbReference type="InterPro" id="IPR006059">
    <property type="entry name" value="SBP"/>
</dbReference>
<dbReference type="HOGENOM" id="CLU_031285_12_1_11"/>
<dbReference type="Proteomes" id="UP000003963">
    <property type="component" value="Unassembled WGS sequence"/>
</dbReference>
<dbReference type="Pfam" id="PF01547">
    <property type="entry name" value="SBP_bac_1"/>
    <property type="match status" value="1"/>
</dbReference>
<dbReference type="PANTHER" id="PTHR43649:SF12">
    <property type="entry name" value="DIACETYLCHITOBIOSE BINDING PROTEIN DASA"/>
    <property type="match status" value="1"/>
</dbReference>
<reference evidence="2 3" key="1">
    <citation type="submission" date="2009-02" db="EMBL/GenBank/DDBJ databases">
        <title>Annotation of Streptomyces hygroscopicus strain ATCC 53653.</title>
        <authorList>
            <consortium name="The Broad Institute Genome Sequencing Platform"/>
            <consortium name="Broad Institute Microbial Sequencing Center"/>
            <person name="Fischbach M."/>
            <person name="Godfrey P."/>
            <person name="Ward D."/>
            <person name="Young S."/>
            <person name="Zeng Q."/>
            <person name="Koehrsen M."/>
            <person name="Alvarado L."/>
            <person name="Berlin A.M."/>
            <person name="Bochicchio J."/>
            <person name="Borenstein D."/>
            <person name="Chapman S.B."/>
            <person name="Chen Z."/>
            <person name="Engels R."/>
            <person name="Freedman E."/>
            <person name="Gellesch M."/>
            <person name="Goldberg J."/>
            <person name="Griggs A."/>
            <person name="Gujja S."/>
            <person name="Heilman E.R."/>
            <person name="Heiman D.I."/>
            <person name="Hepburn T.A."/>
            <person name="Howarth C."/>
            <person name="Jen D."/>
            <person name="Larson L."/>
            <person name="Lewis B."/>
            <person name="Mehta T."/>
            <person name="Park D."/>
            <person name="Pearson M."/>
            <person name="Richards J."/>
            <person name="Roberts A."/>
            <person name="Saif S."/>
            <person name="Shea T.D."/>
            <person name="Shenoy N."/>
            <person name="Sisk P."/>
            <person name="Stolte C."/>
            <person name="Sykes S.N."/>
            <person name="Thomson T."/>
            <person name="Walk T."/>
            <person name="White J."/>
            <person name="Yandava C."/>
            <person name="Straight P."/>
            <person name="Clardy J."/>
            <person name="Hung D."/>
            <person name="Kolter R."/>
            <person name="Mekalanos J."/>
            <person name="Walker S."/>
            <person name="Walsh C.T."/>
            <person name="Wieland-Brown L.C."/>
            <person name="Haas B."/>
            <person name="Nusbaum C."/>
            <person name="Birren B."/>
        </authorList>
    </citation>
    <scope>NUCLEOTIDE SEQUENCE [LARGE SCALE GENOMIC DNA]</scope>
    <source>
        <strain evidence="2 3">ATCC 53653</strain>
    </source>
</reference>
<accession>D9WCH2</accession>
<evidence type="ECO:0000313" key="3">
    <source>
        <dbReference type="Proteomes" id="UP000003963"/>
    </source>
</evidence>
<dbReference type="AlphaFoldDB" id="D9WCH2"/>
<organism evidence="2 3">
    <name type="scientific">Streptomyces himastatinicus ATCC 53653</name>
    <dbReference type="NCBI Taxonomy" id="457427"/>
    <lineage>
        <taxon>Bacteria</taxon>
        <taxon>Bacillati</taxon>
        <taxon>Actinomycetota</taxon>
        <taxon>Actinomycetes</taxon>
        <taxon>Kitasatosporales</taxon>
        <taxon>Streptomycetaceae</taxon>
        <taxon>Streptomyces</taxon>
        <taxon>Streptomyces violaceusniger group</taxon>
    </lineage>
</organism>
<dbReference type="Gene3D" id="3.40.190.10">
    <property type="entry name" value="Periplasmic binding protein-like II"/>
    <property type="match status" value="2"/>
</dbReference>
<dbReference type="InterPro" id="IPR050490">
    <property type="entry name" value="Bact_solute-bd_prot1"/>
</dbReference>
<dbReference type="EMBL" id="GG657754">
    <property type="protein sequence ID" value="EFL20919.1"/>
    <property type="molecule type" value="Genomic_DNA"/>
</dbReference>
<sequence length="543" mass="58992">MGRCFGGRPRRWSARETRAVRPLTAVVRLLKVLTLIQPVVLMRWRCSAAGPASARRRRCGGSHSGRGPVLSGPSPSPLGVRSPLVSEVRMPVVVKWRYALVMTSALALAVSGCSSGSSDSSSAGGRKNLQFWFWGAPPAHQAAMKKILVNGFNASQSKYRLSVTFNNNVDQNVQVALTANRGPDIVYGSGPAFAAAYVGKGKLANMDPYAKKYGWKSRLLGPMYESGTVGGKLYSLPNSLNTLGIFYNKKVLAKLKEPVPKTFAQLTSVMDKAKAAGLYASVTGNKGWKPVNENYSSIFLTHDAGPSVIQRALTGKIPWTSPQIVKAVQDSADFYKKGYLAGKDYNNLNFTDSMQLLKDEKSPFFIGPSLAFQFATDYFNDANGNVDDLGFTSFPNVNKSLASPLYTLGTTASLSINAHSPNKDGAAEVINYMLSPSYAKQMTKVWPGYWGVPLKKFDADPGDFSGLSKQYVTAIQNMINTVNQGNFGYFTATFFPPATEQALVNIDSVWLGKTSARTFLDGVESTFKTELDKKLVPPIPQQK</sequence>
<dbReference type="SUPFAM" id="SSF53850">
    <property type="entry name" value="Periplasmic binding protein-like II"/>
    <property type="match status" value="1"/>
</dbReference>
<dbReference type="STRING" id="457427.SSOG_00631"/>
<keyword evidence="3" id="KW-1185">Reference proteome</keyword>
<proteinExistence type="predicted"/>
<name>D9WCH2_9ACTN</name>
<feature type="compositionally biased region" description="Low complexity" evidence="1">
    <location>
        <begin position="65"/>
        <end position="78"/>
    </location>
</feature>
<evidence type="ECO:0000256" key="1">
    <source>
        <dbReference type="SAM" id="MobiDB-lite"/>
    </source>
</evidence>
<gene>
    <name evidence="2" type="ORF">SSOG_00631</name>
</gene>
<protein>
    <submittedName>
        <fullName evidence="2">Putative extracellular solute-binding protein, family 1</fullName>
    </submittedName>
</protein>
<dbReference type="PANTHER" id="PTHR43649">
    <property type="entry name" value="ARABINOSE-BINDING PROTEIN-RELATED"/>
    <property type="match status" value="1"/>
</dbReference>
<feature type="region of interest" description="Disordered" evidence="1">
    <location>
        <begin position="54"/>
        <end position="78"/>
    </location>
</feature>